<reference evidence="2 3" key="1">
    <citation type="submission" date="2019-06" db="EMBL/GenBank/DDBJ databases">
        <title>Sequencing the genomes of 1000 actinobacteria strains.</title>
        <authorList>
            <person name="Klenk H.-P."/>
        </authorList>
    </citation>
    <scope>NUCLEOTIDE SEQUENCE [LARGE SCALE GENOMIC DNA]</scope>
    <source>
        <strain evidence="2 3">DSM 18607</strain>
    </source>
</reference>
<feature type="region of interest" description="Disordered" evidence="1">
    <location>
        <begin position="1"/>
        <end position="28"/>
    </location>
</feature>
<dbReference type="AlphaFoldDB" id="A0A542E528"/>
<evidence type="ECO:0000256" key="1">
    <source>
        <dbReference type="SAM" id="MobiDB-lite"/>
    </source>
</evidence>
<comment type="caution">
    <text evidence="2">The sequence shown here is derived from an EMBL/GenBank/DDBJ whole genome shotgun (WGS) entry which is preliminary data.</text>
</comment>
<evidence type="ECO:0000313" key="2">
    <source>
        <dbReference type="EMBL" id="TQJ10384.1"/>
    </source>
</evidence>
<organism evidence="2 3">
    <name type="scientific">Lapillicoccus jejuensis</name>
    <dbReference type="NCBI Taxonomy" id="402171"/>
    <lineage>
        <taxon>Bacteria</taxon>
        <taxon>Bacillati</taxon>
        <taxon>Actinomycetota</taxon>
        <taxon>Actinomycetes</taxon>
        <taxon>Micrococcales</taxon>
        <taxon>Intrasporangiaceae</taxon>
        <taxon>Lapillicoccus</taxon>
    </lineage>
</organism>
<dbReference type="Proteomes" id="UP000317893">
    <property type="component" value="Unassembled WGS sequence"/>
</dbReference>
<name>A0A542E528_9MICO</name>
<proteinExistence type="predicted"/>
<dbReference type="RefSeq" id="WP_141849615.1">
    <property type="nucleotide sequence ID" value="NZ_BAAAPR010000015.1"/>
</dbReference>
<gene>
    <name evidence="2" type="ORF">FB458_3505</name>
</gene>
<keyword evidence="3" id="KW-1185">Reference proteome</keyword>
<evidence type="ECO:0000313" key="3">
    <source>
        <dbReference type="Proteomes" id="UP000317893"/>
    </source>
</evidence>
<sequence>MSSQQTGPDRAKTDPHPPPPPRVGDLNDDVRVETFTLDPSASRDERIAQVLARSSLTLAEAVDLVDGSPTPPPT</sequence>
<dbReference type="EMBL" id="VFMN01000001">
    <property type="protein sequence ID" value="TQJ10384.1"/>
    <property type="molecule type" value="Genomic_DNA"/>
</dbReference>
<protein>
    <submittedName>
        <fullName evidence="2">Uncharacterized protein</fullName>
    </submittedName>
</protein>
<accession>A0A542E528</accession>